<comment type="catalytic activity">
    <reaction evidence="7 8">
        <text>DNA(n) + a 2'-deoxyribonucleoside 5'-triphosphate = DNA(n+1) + diphosphate</text>
        <dbReference type="Rhea" id="RHEA:22508"/>
        <dbReference type="Rhea" id="RHEA-COMP:17339"/>
        <dbReference type="Rhea" id="RHEA-COMP:17340"/>
        <dbReference type="ChEBI" id="CHEBI:33019"/>
        <dbReference type="ChEBI" id="CHEBI:61560"/>
        <dbReference type="ChEBI" id="CHEBI:173112"/>
        <dbReference type="EC" id="2.7.7.7"/>
    </reaction>
</comment>
<evidence type="ECO:0000256" key="7">
    <source>
        <dbReference type="ARBA" id="ARBA00049244"/>
    </source>
</evidence>
<evidence type="ECO:0000313" key="11">
    <source>
        <dbReference type="EMBL" id="STO82687.1"/>
    </source>
</evidence>
<name>A0A377IQY6_HELPX</name>
<evidence type="ECO:0000256" key="5">
    <source>
        <dbReference type="ARBA" id="ARBA00022840"/>
    </source>
</evidence>
<dbReference type="GO" id="GO:0009360">
    <property type="term" value="C:DNA polymerase III complex"/>
    <property type="evidence" value="ECO:0007669"/>
    <property type="project" value="InterPro"/>
</dbReference>
<evidence type="ECO:0000256" key="2">
    <source>
        <dbReference type="ARBA" id="ARBA00022723"/>
    </source>
</evidence>
<dbReference type="AlphaFoldDB" id="A0A377IQY6"/>
<evidence type="ECO:0000256" key="8">
    <source>
        <dbReference type="RuleBase" id="RU364063"/>
    </source>
</evidence>
<dbReference type="InterPro" id="IPR012763">
    <property type="entry name" value="DNA_pol_III_sug/sutau_N"/>
</dbReference>
<keyword evidence="8" id="KW-0235">DNA replication</keyword>
<evidence type="ECO:0000256" key="1">
    <source>
        <dbReference type="ARBA" id="ARBA00006360"/>
    </source>
</evidence>
<dbReference type="NCBIfam" id="TIGR02397">
    <property type="entry name" value="dnaX_nterm"/>
    <property type="match status" value="1"/>
</dbReference>
<evidence type="ECO:0000256" key="6">
    <source>
        <dbReference type="ARBA" id="ARBA00022932"/>
    </source>
</evidence>
<comment type="similarity">
    <text evidence="1 8">Belongs to the DnaX/STICHEL family.</text>
</comment>
<dbReference type="Pfam" id="PF13177">
    <property type="entry name" value="DNA_pol3_delta2"/>
    <property type="match status" value="1"/>
</dbReference>
<dbReference type="RefSeq" id="WP_114991540.1">
    <property type="nucleotide sequence ID" value="NZ_UGHQ01000001.1"/>
</dbReference>
<dbReference type="GO" id="GO:0006261">
    <property type="term" value="P:DNA-templated DNA replication"/>
    <property type="evidence" value="ECO:0007669"/>
    <property type="project" value="TreeGrafter"/>
</dbReference>
<evidence type="ECO:0000313" key="12">
    <source>
        <dbReference type="Proteomes" id="UP000254543"/>
    </source>
</evidence>
<reference evidence="11 12" key="1">
    <citation type="submission" date="2018-06" db="EMBL/GenBank/DDBJ databases">
        <authorList>
            <consortium name="Pathogen Informatics"/>
            <person name="Doyle S."/>
        </authorList>
    </citation>
    <scope>NUCLEOTIDE SEQUENCE [LARGE SCALE GENOMIC DNA]</scope>
    <source>
        <strain evidence="11 12">NCTC13338</strain>
    </source>
</reference>
<keyword evidence="4" id="KW-0862">Zinc</keyword>
<keyword evidence="6 8" id="KW-0239">DNA-directed DNA polymerase</keyword>
<feature type="region of interest" description="Disordered" evidence="9">
    <location>
        <begin position="510"/>
        <end position="552"/>
    </location>
</feature>
<evidence type="ECO:0000256" key="9">
    <source>
        <dbReference type="SAM" id="MobiDB-lite"/>
    </source>
</evidence>
<dbReference type="NCBIfam" id="NF006280">
    <property type="entry name" value="PRK08451.1"/>
    <property type="match status" value="1"/>
</dbReference>
<dbReference type="Proteomes" id="UP000254543">
    <property type="component" value="Unassembled WGS sequence"/>
</dbReference>
<evidence type="ECO:0000256" key="3">
    <source>
        <dbReference type="ARBA" id="ARBA00022741"/>
    </source>
</evidence>
<comment type="function">
    <text evidence="8">DNA polymerase III is a complex, multichain enzyme responsible for most of the replicative synthesis in bacteria. This DNA polymerase also exhibits 3' to 5' exonuclease activity.</text>
</comment>
<accession>A0A377IQY6</accession>
<dbReference type="GO" id="GO:0003887">
    <property type="term" value="F:DNA-directed DNA polymerase activity"/>
    <property type="evidence" value="ECO:0007669"/>
    <property type="project" value="UniProtKB-KW"/>
</dbReference>
<dbReference type="GO" id="GO:0005524">
    <property type="term" value="F:ATP binding"/>
    <property type="evidence" value="ECO:0007669"/>
    <property type="project" value="UniProtKB-KW"/>
</dbReference>
<dbReference type="EC" id="2.7.7.7" evidence="8"/>
<dbReference type="FunFam" id="1.10.8.60:FF:000013">
    <property type="entry name" value="DNA polymerase III subunit gamma/tau"/>
    <property type="match status" value="1"/>
</dbReference>
<proteinExistence type="inferred from homology"/>
<feature type="domain" description="AAA+ ATPase" evidence="10">
    <location>
        <begin position="35"/>
        <end position="177"/>
    </location>
</feature>
<dbReference type="Pfam" id="PF22608">
    <property type="entry name" value="DNAX_ATPase_lid"/>
    <property type="match status" value="1"/>
</dbReference>
<keyword evidence="2" id="KW-0479">Metal-binding</keyword>
<sequence>MQVLALKYRPKHFSELVGQESVAKTLSLALDNQRLANAYLFSGLRGSGKTSSSRIFARALMCETGPKAVPCDTCIQCQSALNNHHIDIIEMDGASNRGIDDVRNLIEQTRYKPSFGRYKIFIIDEVHMFTTEAFNALLKTLEEPPSHVKFLLATTDALKLPATILSRTQHFRFKKIPENSVISHLKTILEKEQVSYESSALEKLAHSGQGSLRDTITLLEQAINYCDNAITESKVAEMLGAIDRSVLEDFFQSLINQDEARLQERYAILENYETESVLEEMMLFLKAKLLSPDSYSILLIERFFKIIMSSLSLLKEGANASFVLLLLKMKFKEALKLKALDDAILELEQTPFNQSPSISYNAPKQEPKSIERIERTEKREKLEKIASAETPQTPMLSAKDRIFHNLFKQVQTLVYERNYELGAVFEKNIRFIDFDSQTKTLTWESLAADKDKELLRERFKIVKGIVDSVFGKGENIKIALKNHLENKSAPEETKEIKDFKISSLREKILPKPTTETTAETKEKEVQKNEIKEKETKENDTKEVQETQLKEAPTALQEFMANHSNLIEEIKSEFEIKSVELL</sequence>
<keyword evidence="5 8" id="KW-0067">ATP-binding</keyword>
<dbReference type="FunFam" id="3.40.50.300:FF:000014">
    <property type="entry name" value="DNA polymerase III subunit gamma/tau"/>
    <property type="match status" value="1"/>
</dbReference>
<dbReference type="CDD" id="cd18137">
    <property type="entry name" value="HLD_clamp_pol_III_gamma_tau"/>
    <property type="match status" value="1"/>
</dbReference>
<dbReference type="EMBL" id="UGHQ01000001">
    <property type="protein sequence ID" value="STO82687.1"/>
    <property type="molecule type" value="Genomic_DNA"/>
</dbReference>
<dbReference type="PANTHER" id="PTHR11669">
    <property type="entry name" value="REPLICATION FACTOR C / DNA POLYMERASE III GAMMA-TAU SUBUNIT"/>
    <property type="match status" value="1"/>
</dbReference>
<protein>
    <recommendedName>
        <fullName evidence="8">DNA polymerase III subunit gamma/tau</fullName>
        <ecNumber evidence="8">2.7.7.7</ecNumber>
    </recommendedName>
</protein>
<dbReference type="SUPFAM" id="SSF52540">
    <property type="entry name" value="P-loop containing nucleoside triphosphate hydrolases"/>
    <property type="match status" value="1"/>
</dbReference>
<dbReference type="SMART" id="SM00382">
    <property type="entry name" value="AAA"/>
    <property type="match status" value="1"/>
</dbReference>
<dbReference type="InterPro" id="IPR045085">
    <property type="entry name" value="HLD_clamp_pol_III_gamma_tau"/>
</dbReference>
<dbReference type="CDD" id="cd00009">
    <property type="entry name" value="AAA"/>
    <property type="match status" value="1"/>
</dbReference>
<comment type="subunit">
    <text evidence="8">DNA polymerase III contains a core (composed of alpha, epsilon and theta chains) that associates with a tau subunit. This core dimerizes to form the POLIII' complex. PolIII' associates with the gamma complex (composed of gamma, delta, delta', psi and chi chains) and with the beta chain to form the complete DNA polymerase III complex.</text>
</comment>
<evidence type="ECO:0000259" key="10">
    <source>
        <dbReference type="SMART" id="SM00382"/>
    </source>
</evidence>
<dbReference type="Gene3D" id="1.10.8.60">
    <property type="match status" value="1"/>
</dbReference>
<gene>
    <name evidence="8 11" type="primary">dnaX</name>
    <name evidence="11" type="ORF">NCTC13338_00806</name>
</gene>
<dbReference type="InterPro" id="IPR050238">
    <property type="entry name" value="DNA_Rep/Repair_Clamp_Loader"/>
</dbReference>
<organism evidence="11 12">
    <name type="scientific">Helicobacter pylori</name>
    <name type="common">Campylobacter pylori</name>
    <dbReference type="NCBI Taxonomy" id="210"/>
    <lineage>
        <taxon>Bacteria</taxon>
        <taxon>Pseudomonadati</taxon>
        <taxon>Campylobacterota</taxon>
        <taxon>Epsilonproteobacteria</taxon>
        <taxon>Campylobacterales</taxon>
        <taxon>Helicobacteraceae</taxon>
        <taxon>Helicobacter</taxon>
    </lineage>
</organism>
<dbReference type="GO" id="GO:0046872">
    <property type="term" value="F:metal ion binding"/>
    <property type="evidence" value="ECO:0007669"/>
    <property type="project" value="UniProtKB-KW"/>
</dbReference>
<dbReference type="InterPro" id="IPR003593">
    <property type="entry name" value="AAA+_ATPase"/>
</dbReference>
<feature type="compositionally biased region" description="Basic and acidic residues" evidence="9">
    <location>
        <begin position="518"/>
        <end position="548"/>
    </location>
</feature>
<dbReference type="Gene3D" id="3.40.50.300">
    <property type="entry name" value="P-loop containing nucleotide triphosphate hydrolases"/>
    <property type="match status" value="1"/>
</dbReference>
<evidence type="ECO:0000256" key="4">
    <source>
        <dbReference type="ARBA" id="ARBA00022833"/>
    </source>
</evidence>
<dbReference type="PANTHER" id="PTHR11669:SF0">
    <property type="entry name" value="PROTEIN STICHEL-LIKE 2"/>
    <property type="match status" value="1"/>
</dbReference>
<dbReference type="InterPro" id="IPR027417">
    <property type="entry name" value="P-loop_NTPase"/>
</dbReference>
<keyword evidence="3 8" id="KW-0547">Nucleotide-binding</keyword>
<keyword evidence="8 11" id="KW-0548">Nucleotidyltransferase</keyword>
<keyword evidence="8 11" id="KW-0808">Transferase</keyword>